<dbReference type="EMBL" id="RCUW01000009">
    <property type="protein sequence ID" value="RLP68388.1"/>
    <property type="molecule type" value="Genomic_DNA"/>
</dbReference>
<reference evidence="1 2" key="1">
    <citation type="submission" date="2018-10" db="EMBL/GenBank/DDBJ databases">
        <authorList>
            <person name="Li J."/>
        </authorList>
    </citation>
    <scope>NUCLEOTIDE SEQUENCE [LARGE SCALE GENOMIC DNA]</scope>
    <source>
        <strain evidence="1 2">JCM 30549</strain>
    </source>
</reference>
<name>A0A3L6ZKK8_9MICO</name>
<accession>A0A3L6ZKK8</accession>
<proteinExistence type="predicted"/>
<evidence type="ECO:0000313" key="2">
    <source>
        <dbReference type="Proteomes" id="UP000275395"/>
    </source>
</evidence>
<dbReference type="AlphaFoldDB" id="A0A3L6ZKK8"/>
<protein>
    <submittedName>
        <fullName evidence="1">Uncharacterized protein</fullName>
    </submittedName>
</protein>
<gene>
    <name evidence="1" type="ORF">D9V30_10385</name>
</gene>
<organism evidence="1 2">
    <name type="scientific">Mycetocola reblochoni</name>
    <dbReference type="NCBI Taxonomy" id="331618"/>
    <lineage>
        <taxon>Bacteria</taxon>
        <taxon>Bacillati</taxon>
        <taxon>Actinomycetota</taxon>
        <taxon>Actinomycetes</taxon>
        <taxon>Micrococcales</taxon>
        <taxon>Microbacteriaceae</taxon>
        <taxon>Mycetocola</taxon>
    </lineage>
</organism>
<dbReference type="Proteomes" id="UP000275395">
    <property type="component" value="Unassembled WGS sequence"/>
</dbReference>
<comment type="caution">
    <text evidence="1">The sequence shown here is derived from an EMBL/GenBank/DDBJ whole genome shotgun (WGS) entry which is preliminary data.</text>
</comment>
<sequence length="204" mass="22606">MIDRLDDLYSLARSELKDLISLLPERGLVGDEDRQSLRVGSGNEDESPISFPLRHSFLMPALSDFGDRHNDSVLNARLYRRELTRFAEVWAAGHHRYSVRFICAVVHDDELREALMPLDAPLNDVLLRSLGSLPLDDQVSSLAELVGVFRDAVRVFGFTDGIGGVSVRLGYQLVGLLRCAISAGGEQDSAERDNDRNDGDPVVD</sequence>
<evidence type="ECO:0000313" key="1">
    <source>
        <dbReference type="EMBL" id="RLP68388.1"/>
    </source>
</evidence>